<proteinExistence type="inferred from homology"/>
<dbReference type="SMART" id="SM00359">
    <property type="entry name" value="PUA"/>
    <property type="match status" value="1"/>
</dbReference>
<dbReference type="RefSeq" id="WP_109810370.1">
    <property type="nucleotide sequence ID" value="NZ_QGKU01000012.1"/>
</dbReference>
<dbReference type="Pfam" id="PF01472">
    <property type="entry name" value="PUA"/>
    <property type="match status" value="1"/>
</dbReference>
<dbReference type="GO" id="GO:0005524">
    <property type="term" value="F:ATP binding"/>
    <property type="evidence" value="ECO:0007669"/>
    <property type="project" value="UniProtKB-KW"/>
</dbReference>
<evidence type="ECO:0000256" key="1">
    <source>
        <dbReference type="ARBA" id="ARBA00022490"/>
    </source>
</evidence>
<evidence type="ECO:0000256" key="4">
    <source>
        <dbReference type="ARBA" id="ARBA00022679"/>
    </source>
</evidence>
<dbReference type="InterPro" id="IPR001048">
    <property type="entry name" value="Asp/Glu/Uridylate_kinase"/>
</dbReference>
<dbReference type="GO" id="GO:0003723">
    <property type="term" value="F:RNA binding"/>
    <property type="evidence" value="ECO:0007669"/>
    <property type="project" value="InterPro"/>
</dbReference>
<feature type="binding site" evidence="8">
    <location>
        <position position="139"/>
    </location>
    <ligand>
        <name>substrate</name>
    </ligand>
</feature>
<dbReference type="SUPFAM" id="SSF53633">
    <property type="entry name" value="Carbamate kinase-like"/>
    <property type="match status" value="1"/>
</dbReference>
<feature type="binding site" evidence="8">
    <location>
        <position position="12"/>
    </location>
    <ligand>
        <name>ATP</name>
        <dbReference type="ChEBI" id="CHEBI:30616"/>
    </ligand>
</feature>
<dbReference type="InterPro" id="IPR001057">
    <property type="entry name" value="Glu/AcGlu_kinase"/>
</dbReference>
<feature type="domain" description="PUA" evidence="9">
    <location>
        <begin position="277"/>
        <end position="350"/>
    </location>
</feature>
<dbReference type="PANTHER" id="PTHR43654:SF1">
    <property type="entry name" value="ISOPENTENYL PHOSPHATE KINASE"/>
    <property type="match status" value="1"/>
</dbReference>
<dbReference type="PRINTS" id="PR00474">
    <property type="entry name" value="GLU5KINASE"/>
</dbReference>
<dbReference type="Gene3D" id="2.30.130.10">
    <property type="entry name" value="PUA domain"/>
    <property type="match status" value="1"/>
</dbReference>
<comment type="subcellular location">
    <subcellularLocation>
        <location evidence="8">Cytoplasm</location>
    </subcellularLocation>
</comment>
<dbReference type="InterPro" id="IPR015947">
    <property type="entry name" value="PUA-like_sf"/>
</dbReference>
<dbReference type="UniPathway" id="UPA00098">
    <property type="reaction ID" value="UER00359"/>
</dbReference>
<feature type="binding site" evidence="8">
    <location>
        <position position="151"/>
    </location>
    <ligand>
        <name>substrate</name>
    </ligand>
</feature>
<comment type="catalytic activity">
    <reaction evidence="8">
        <text>L-glutamate + ATP = L-glutamyl 5-phosphate + ADP</text>
        <dbReference type="Rhea" id="RHEA:14877"/>
        <dbReference type="ChEBI" id="CHEBI:29985"/>
        <dbReference type="ChEBI" id="CHEBI:30616"/>
        <dbReference type="ChEBI" id="CHEBI:58274"/>
        <dbReference type="ChEBI" id="CHEBI:456216"/>
        <dbReference type="EC" id="2.7.2.11"/>
    </reaction>
</comment>
<dbReference type="PANTHER" id="PTHR43654">
    <property type="entry name" value="GLUTAMATE 5-KINASE"/>
    <property type="match status" value="1"/>
</dbReference>
<comment type="caution">
    <text evidence="10">The sequence shown here is derived from an EMBL/GenBank/DDBJ whole genome shotgun (WGS) entry which is preliminary data.</text>
</comment>
<name>A0A2V2LRP0_9RHOB</name>
<dbReference type="HAMAP" id="MF_00456">
    <property type="entry name" value="ProB"/>
    <property type="match status" value="1"/>
</dbReference>
<keyword evidence="5 8" id="KW-0547">Nucleotide-binding</keyword>
<keyword evidence="4 8" id="KW-0808">Transferase</keyword>
<comment type="pathway">
    <text evidence="8">Amino-acid biosynthesis; L-proline biosynthesis; L-glutamate 5-semialdehyde from L-glutamate: step 1/2.</text>
</comment>
<keyword evidence="6 8" id="KW-0418">Kinase</keyword>
<feature type="binding site" evidence="8">
    <location>
        <position position="52"/>
    </location>
    <ligand>
        <name>substrate</name>
    </ligand>
</feature>
<dbReference type="InterPro" id="IPR041739">
    <property type="entry name" value="G5K_ProB"/>
</dbReference>
<dbReference type="Pfam" id="PF00696">
    <property type="entry name" value="AA_kinase"/>
    <property type="match status" value="1"/>
</dbReference>
<dbReference type="CDD" id="cd21157">
    <property type="entry name" value="PUA_G5K"/>
    <property type="match status" value="1"/>
</dbReference>
<comment type="similarity">
    <text evidence="8">Belongs to the glutamate 5-kinase family.</text>
</comment>
<keyword evidence="3 8" id="KW-0641">Proline biosynthesis</keyword>
<feature type="binding site" evidence="8">
    <location>
        <begin position="171"/>
        <end position="172"/>
    </location>
    <ligand>
        <name>ATP</name>
        <dbReference type="ChEBI" id="CHEBI:30616"/>
    </ligand>
</feature>
<dbReference type="GO" id="GO:0055129">
    <property type="term" value="P:L-proline biosynthetic process"/>
    <property type="evidence" value="ECO:0007669"/>
    <property type="project" value="UniProtKB-UniRule"/>
</dbReference>
<dbReference type="CDD" id="cd04242">
    <property type="entry name" value="AAK_G5K_ProB"/>
    <property type="match status" value="1"/>
</dbReference>
<dbReference type="PROSITE" id="PS50890">
    <property type="entry name" value="PUA"/>
    <property type="match status" value="1"/>
</dbReference>
<evidence type="ECO:0000256" key="3">
    <source>
        <dbReference type="ARBA" id="ARBA00022650"/>
    </source>
</evidence>
<dbReference type="InterPro" id="IPR005715">
    <property type="entry name" value="Glu_5kinase/COase_Synthase"/>
</dbReference>
<dbReference type="PROSITE" id="PS00902">
    <property type="entry name" value="GLUTAMATE_5_KINASE"/>
    <property type="match status" value="1"/>
</dbReference>
<dbReference type="InterPro" id="IPR019797">
    <property type="entry name" value="Glutamate_5-kinase_CS"/>
</dbReference>
<protein>
    <recommendedName>
        <fullName evidence="8">Glutamate 5-kinase</fullName>
        <ecNumber evidence="8">2.7.2.11</ecNumber>
    </recommendedName>
    <alternativeName>
        <fullName evidence="8">Gamma-glutamyl kinase</fullName>
        <shortName evidence="8">GK</shortName>
    </alternativeName>
</protein>
<keyword evidence="2 8" id="KW-0028">Amino-acid biosynthesis</keyword>
<keyword evidence="11" id="KW-1185">Reference proteome</keyword>
<sequence length="366" mass="38052">MATSPGARVVVKIGSALLVDRDAGLREGWLRGLAGDVVALRRRGVDVVLVSSGSIALGRRVLNLPAGPLPLEQSQAAAAVGQIRLARAYEDALRPHGVVTAQVLVTLEDSADRRRYLNTRATLGQLLGFGVVPIVNENDTVATDEIRFGDNDRLAAQVAATIGADQLVLLSDVDGLYTANPGLDPAARRLDVVDAITPEIEAMAGDGISGLSRGGMITKLMAAKMATGAGCAMVIAKGDADTPLSRLERGAPCTWFLADTDPQAARKRWIAAMKPRGQIGVDAGAVRALGQGRSLLPAGVVSVTGRFGRGEPVTIAGPDGAVFGKGLARYTSDEAGAIRGLRSDQIEAVLGHPGRSALIHRDDMVL</sequence>
<evidence type="ECO:0000259" key="9">
    <source>
        <dbReference type="SMART" id="SM00359"/>
    </source>
</evidence>
<dbReference type="EC" id="2.7.2.11" evidence="8"/>
<evidence type="ECO:0000256" key="8">
    <source>
        <dbReference type="HAMAP-Rule" id="MF_00456"/>
    </source>
</evidence>
<dbReference type="GO" id="GO:0004349">
    <property type="term" value="F:glutamate 5-kinase activity"/>
    <property type="evidence" value="ECO:0007669"/>
    <property type="project" value="UniProtKB-UniRule"/>
</dbReference>
<evidence type="ECO:0000256" key="2">
    <source>
        <dbReference type="ARBA" id="ARBA00022605"/>
    </source>
</evidence>
<keyword evidence="7 8" id="KW-0067">ATP-binding</keyword>
<dbReference type="InterPro" id="IPR036974">
    <property type="entry name" value="PUA_sf"/>
</dbReference>
<dbReference type="Proteomes" id="UP000245680">
    <property type="component" value="Unassembled WGS sequence"/>
</dbReference>
<evidence type="ECO:0000256" key="5">
    <source>
        <dbReference type="ARBA" id="ARBA00022741"/>
    </source>
</evidence>
<evidence type="ECO:0000313" key="11">
    <source>
        <dbReference type="Proteomes" id="UP000245680"/>
    </source>
</evidence>
<comment type="function">
    <text evidence="8">Catalyzes the transfer of a phosphate group to glutamate to form L-glutamate 5-phosphate.</text>
</comment>
<dbReference type="InterPro" id="IPR002478">
    <property type="entry name" value="PUA"/>
</dbReference>
<evidence type="ECO:0000256" key="6">
    <source>
        <dbReference type="ARBA" id="ARBA00022777"/>
    </source>
</evidence>
<dbReference type="Gene3D" id="3.40.1160.10">
    <property type="entry name" value="Acetylglutamate kinase-like"/>
    <property type="match status" value="2"/>
</dbReference>
<dbReference type="AlphaFoldDB" id="A0A2V2LRP0"/>
<dbReference type="PIRSF" id="PIRSF000729">
    <property type="entry name" value="GK"/>
    <property type="match status" value="1"/>
</dbReference>
<evidence type="ECO:0000313" key="10">
    <source>
        <dbReference type="EMBL" id="PWR04143.1"/>
    </source>
</evidence>
<dbReference type="NCBIfam" id="TIGR01027">
    <property type="entry name" value="proB"/>
    <property type="match status" value="1"/>
</dbReference>
<keyword evidence="1 8" id="KW-0963">Cytoplasm</keyword>
<dbReference type="GO" id="GO:0005829">
    <property type="term" value="C:cytosol"/>
    <property type="evidence" value="ECO:0007669"/>
    <property type="project" value="TreeGrafter"/>
</dbReference>
<reference evidence="10 11" key="1">
    <citation type="submission" date="2018-05" db="EMBL/GenBank/DDBJ databases">
        <title>Rhodobacteraceae gen. nov., sp. nov. isolated from sea water.</title>
        <authorList>
            <person name="Ren Y."/>
        </authorList>
    </citation>
    <scope>NUCLEOTIDE SEQUENCE [LARGE SCALE GENOMIC DNA]</scope>
    <source>
        <strain evidence="10 11">TG-679</strain>
    </source>
</reference>
<dbReference type="FunFam" id="3.40.1160.10:FF:000018">
    <property type="entry name" value="Glutamate 5-kinase"/>
    <property type="match status" value="1"/>
</dbReference>
<gene>
    <name evidence="8" type="primary">proB</name>
    <name evidence="10" type="ORF">DKT77_03095</name>
</gene>
<dbReference type="InterPro" id="IPR011529">
    <property type="entry name" value="Glu_5kinase"/>
</dbReference>
<dbReference type="InterPro" id="IPR036393">
    <property type="entry name" value="AceGlu_kinase-like_sf"/>
</dbReference>
<comment type="caution">
    <text evidence="8">Lacks conserved residue(s) required for the propagation of feature annotation.</text>
</comment>
<evidence type="ECO:0000256" key="7">
    <source>
        <dbReference type="ARBA" id="ARBA00022840"/>
    </source>
</evidence>
<dbReference type="SUPFAM" id="SSF88697">
    <property type="entry name" value="PUA domain-like"/>
    <property type="match status" value="1"/>
</dbReference>
<dbReference type="EMBL" id="QGKU01000012">
    <property type="protein sequence ID" value="PWR04143.1"/>
    <property type="molecule type" value="Genomic_DNA"/>
</dbReference>
<accession>A0A2V2LRP0</accession>
<organism evidence="10 11">
    <name type="scientific">Meridianimarinicoccus roseus</name>
    <dbReference type="NCBI Taxonomy" id="2072018"/>
    <lineage>
        <taxon>Bacteria</taxon>
        <taxon>Pseudomonadati</taxon>
        <taxon>Pseudomonadota</taxon>
        <taxon>Alphaproteobacteria</taxon>
        <taxon>Rhodobacterales</taxon>
        <taxon>Paracoccaceae</taxon>
        <taxon>Meridianimarinicoccus</taxon>
    </lineage>
</organism>
<dbReference type="OrthoDB" id="9804434at2"/>